<dbReference type="Proteomes" id="UP001215280">
    <property type="component" value="Unassembled WGS sequence"/>
</dbReference>
<evidence type="ECO:0000313" key="1">
    <source>
        <dbReference type="EMBL" id="KAJ7737250.1"/>
    </source>
</evidence>
<sequence>MSRTVPGHIVSLNGAKFSAVFIIDEIQYTFAGNINPNPGKFHVDKAVLAYDHTDQLTATRSFTGQVGIEAITFTIENGPVIQGTLDDVVDPVITVSGTGTWTTA</sequence>
<reference evidence="1" key="1">
    <citation type="submission" date="2023-03" db="EMBL/GenBank/DDBJ databases">
        <title>Massive genome expansion in bonnet fungi (Mycena s.s.) driven by repeated elements and novel gene families across ecological guilds.</title>
        <authorList>
            <consortium name="Lawrence Berkeley National Laboratory"/>
            <person name="Harder C.B."/>
            <person name="Miyauchi S."/>
            <person name="Viragh M."/>
            <person name="Kuo A."/>
            <person name="Thoen E."/>
            <person name="Andreopoulos B."/>
            <person name="Lu D."/>
            <person name="Skrede I."/>
            <person name="Drula E."/>
            <person name="Henrissat B."/>
            <person name="Morin E."/>
            <person name="Kohler A."/>
            <person name="Barry K."/>
            <person name="LaButti K."/>
            <person name="Morin E."/>
            <person name="Salamov A."/>
            <person name="Lipzen A."/>
            <person name="Mereny Z."/>
            <person name="Hegedus B."/>
            <person name="Baldrian P."/>
            <person name="Stursova M."/>
            <person name="Weitz H."/>
            <person name="Taylor A."/>
            <person name="Grigoriev I.V."/>
            <person name="Nagy L.G."/>
            <person name="Martin F."/>
            <person name="Kauserud H."/>
        </authorList>
    </citation>
    <scope>NUCLEOTIDE SEQUENCE</scope>
    <source>
        <strain evidence="1">CBHHK188m</strain>
    </source>
</reference>
<accession>A0AAD7MXS8</accession>
<dbReference type="AlphaFoldDB" id="A0AAD7MXS8"/>
<name>A0AAD7MXS8_9AGAR</name>
<gene>
    <name evidence="1" type="ORF">DFH07DRAFT_779398</name>
</gene>
<keyword evidence="2" id="KW-1185">Reference proteome</keyword>
<proteinExistence type="predicted"/>
<organism evidence="1 2">
    <name type="scientific">Mycena maculata</name>
    <dbReference type="NCBI Taxonomy" id="230809"/>
    <lineage>
        <taxon>Eukaryota</taxon>
        <taxon>Fungi</taxon>
        <taxon>Dikarya</taxon>
        <taxon>Basidiomycota</taxon>
        <taxon>Agaricomycotina</taxon>
        <taxon>Agaricomycetes</taxon>
        <taxon>Agaricomycetidae</taxon>
        <taxon>Agaricales</taxon>
        <taxon>Marasmiineae</taxon>
        <taxon>Mycenaceae</taxon>
        <taxon>Mycena</taxon>
    </lineage>
</organism>
<protein>
    <submittedName>
        <fullName evidence="1">Uncharacterized protein</fullName>
    </submittedName>
</protein>
<evidence type="ECO:0000313" key="2">
    <source>
        <dbReference type="Proteomes" id="UP001215280"/>
    </source>
</evidence>
<comment type="caution">
    <text evidence="1">The sequence shown here is derived from an EMBL/GenBank/DDBJ whole genome shotgun (WGS) entry which is preliminary data.</text>
</comment>
<dbReference type="EMBL" id="JARJLG010000144">
    <property type="protein sequence ID" value="KAJ7737250.1"/>
    <property type="molecule type" value="Genomic_DNA"/>
</dbReference>